<dbReference type="EMBL" id="BDCR01000003">
    <property type="protein sequence ID" value="GAT62805.1"/>
    <property type="molecule type" value="Genomic_DNA"/>
</dbReference>
<dbReference type="InterPro" id="IPR029044">
    <property type="entry name" value="Nucleotide-diphossugar_trans"/>
</dbReference>
<keyword evidence="2" id="KW-0328">Glycosyltransferase</keyword>
<keyword evidence="4" id="KW-1133">Transmembrane helix</keyword>
<dbReference type="PANTHER" id="PTHR43630:SF1">
    <property type="entry name" value="POLY-BETA-1,6-N-ACETYL-D-GLUCOSAMINE SYNTHASE"/>
    <property type="match status" value="1"/>
</dbReference>
<evidence type="ECO:0000256" key="2">
    <source>
        <dbReference type="ARBA" id="ARBA00022676"/>
    </source>
</evidence>
<feature type="transmembrane region" description="Helical" evidence="4">
    <location>
        <begin position="267"/>
        <end position="287"/>
    </location>
</feature>
<dbReference type="STRING" id="681398.PJIAN_3108"/>
<dbReference type="AlphaFoldDB" id="A0A161LE75"/>
<dbReference type="SUPFAM" id="SSF53448">
    <property type="entry name" value="Nucleotide-diphospho-sugar transferases"/>
    <property type="match status" value="1"/>
</dbReference>
<evidence type="ECO:0000256" key="3">
    <source>
        <dbReference type="ARBA" id="ARBA00022679"/>
    </source>
</evidence>
<dbReference type="PANTHER" id="PTHR43630">
    <property type="entry name" value="POLY-BETA-1,6-N-ACETYL-D-GLUCOSAMINE SYNTHASE"/>
    <property type="match status" value="1"/>
</dbReference>
<evidence type="ECO:0000313" key="6">
    <source>
        <dbReference type="EMBL" id="GAT62805.1"/>
    </source>
</evidence>
<keyword evidence="3 6" id="KW-0808">Transferase</keyword>
<reference evidence="7" key="2">
    <citation type="journal article" date="2017" name="Genome Announc.">
        <title>Draft genome sequence of Paludibacter jiangxiensis NM7(T), a propionate-producing fermentative bacterium.</title>
        <authorList>
            <person name="Qiu Y.-L."/>
            <person name="Tourlousse D.M."/>
            <person name="Matsuura N."/>
            <person name="Ohashi A."/>
            <person name="Sekiguchi Y."/>
        </authorList>
    </citation>
    <scope>NUCLEOTIDE SEQUENCE [LARGE SCALE GENOMIC DNA]</scope>
    <source>
        <strain evidence="7">NM7</strain>
    </source>
</reference>
<keyword evidence="7" id="KW-1185">Reference proteome</keyword>
<organism evidence="6 7">
    <name type="scientific">Paludibacter jiangxiensis</name>
    <dbReference type="NCBI Taxonomy" id="681398"/>
    <lineage>
        <taxon>Bacteria</taxon>
        <taxon>Pseudomonadati</taxon>
        <taxon>Bacteroidota</taxon>
        <taxon>Bacteroidia</taxon>
        <taxon>Bacteroidales</taxon>
        <taxon>Paludibacteraceae</taxon>
        <taxon>Paludibacter</taxon>
    </lineage>
</organism>
<dbReference type="Proteomes" id="UP000076586">
    <property type="component" value="Unassembled WGS sequence"/>
</dbReference>
<feature type="domain" description="Glycosyltransferase 2-like" evidence="5">
    <location>
        <begin position="40"/>
        <end position="195"/>
    </location>
</feature>
<evidence type="ECO:0000256" key="4">
    <source>
        <dbReference type="SAM" id="Phobius"/>
    </source>
</evidence>
<accession>A0A161LE75</accession>
<name>A0A161LE75_9BACT</name>
<dbReference type="RefSeq" id="WP_068703443.1">
    <property type="nucleotide sequence ID" value="NZ_BDCR01000003.1"/>
</dbReference>
<dbReference type="Gene3D" id="3.90.550.10">
    <property type="entry name" value="Spore Coat Polysaccharide Biosynthesis Protein SpsA, Chain A"/>
    <property type="match status" value="1"/>
</dbReference>
<dbReference type="Pfam" id="PF00535">
    <property type="entry name" value="Glycos_transf_2"/>
    <property type="match status" value="1"/>
</dbReference>
<feature type="transmembrane region" description="Helical" evidence="4">
    <location>
        <begin position="324"/>
        <end position="345"/>
    </location>
</feature>
<evidence type="ECO:0000259" key="5">
    <source>
        <dbReference type="Pfam" id="PF00535"/>
    </source>
</evidence>
<gene>
    <name evidence="6" type="ORF">PJIAN_3108</name>
</gene>
<dbReference type="InterPro" id="IPR001173">
    <property type="entry name" value="Glyco_trans_2-like"/>
</dbReference>
<keyword evidence="4" id="KW-0472">Membrane</keyword>
<evidence type="ECO:0000313" key="7">
    <source>
        <dbReference type="Proteomes" id="UP000076586"/>
    </source>
</evidence>
<keyword evidence="4" id="KW-0812">Transmembrane</keyword>
<comment type="caution">
    <text evidence="6">The sequence shown here is derived from an EMBL/GenBank/DDBJ whole genome shotgun (WGS) entry which is preliminary data.</text>
</comment>
<evidence type="ECO:0000256" key="1">
    <source>
        <dbReference type="ARBA" id="ARBA00006739"/>
    </source>
</evidence>
<sequence>MMLFLYLLLCLYALFLCCCVYAWQKTKREKIIGNVRTDLSVVICARNEAGKIGSLLRDIEKQSYKAKEIIVVDDNSSDRTAEIVSSFPDVRLIQNTGIGKKQALKCGVEAAICDNIVCTDADCHVSDTWLQAIASCFVTYNPSLIIAPVRMISNHTCWQQLQAVEFLSLAAVTAGSALLGHPTMCNGANLAFRREVWLRSFGDLKMEEPSGDDMFFMMYCKKQGEPIRYLKSQDAMVTIEPNETIEQFRNQRRRWVSKSKSYRDVSVILLGLLTFAVTVMPLFLLLFGLWQQALICWTGKTLADALFVLNFASFFNGKQLVSKIIPLAMLYPFYVLYVTVPGLFCKVKWK</sequence>
<dbReference type="GO" id="GO:0016757">
    <property type="term" value="F:glycosyltransferase activity"/>
    <property type="evidence" value="ECO:0007669"/>
    <property type="project" value="UniProtKB-KW"/>
</dbReference>
<dbReference type="OrthoDB" id="9805625at2"/>
<comment type="similarity">
    <text evidence="1">Belongs to the glycosyltransferase 2 family.</text>
</comment>
<reference evidence="7" key="1">
    <citation type="submission" date="2016-04" db="EMBL/GenBank/DDBJ databases">
        <title>Draft genome sequence of Paludibacter jiangxiensis strain NM7.</title>
        <authorList>
            <person name="Qiu Y."/>
            <person name="Matsuura N."/>
            <person name="Ohashi A."/>
            <person name="Tourlousse M.D."/>
            <person name="Sekiguchi Y."/>
        </authorList>
    </citation>
    <scope>NUCLEOTIDE SEQUENCE [LARGE SCALE GENOMIC DNA]</scope>
    <source>
        <strain evidence="7">NM7</strain>
    </source>
</reference>
<protein>
    <submittedName>
        <fullName evidence="6">Glycosyltransferase</fullName>
    </submittedName>
</protein>
<proteinExistence type="inferred from homology"/>